<protein>
    <recommendedName>
        <fullName evidence="2">histidine kinase</fullName>
        <ecNumber evidence="2">2.7.13.3</ecNumber>
    </recommendedName>
</protein>
<gene>
    <name evidence="9" type="ORF">GM50_21760</name>
</gene>
<dbReference type="Pfam" id="PF02518">
    <property type="entry name" value="HATPase_c"/>
    <property type="match status" value="1"/>
</dbReference>
<dbReference type="Gene3D" id="3.30.565.10">
    <property type="entry name" value="Histidine kinase-like ATPase, C-terminal domain"/>
    <property type="match status" value="1"/>
</dbReference>
<dbReference type="PROSITE" id="PS50109">
    <property type="entry name" value="HIS_KIN"/>
    <property type="match status" value="1"/>
</dbReference>
<dbReference type="Pfam" id="PF07568">
    <property type="entry name" value="HisKA_2"/>
    <property type="match status" value="1"/>
</dbReference>
<dbReference type="Gene3D" id="3.30.450.280">
    <property type="entry name" value="GAF domain"/>
    <property type="match status" value="1"/>
</dbReference>
<evidence type="ECO:0000256" key="3">
    <source>
        <dbReference type="ARBA" id="ARBA00022553"/>
    </source>
</evidence>
<evidence type="ECO:0000256" key="5">
    <source>
        <dbReference type="ARBA" id="ARBA00022741"/>
    </source>
</evidence>
<keyword evidence="4" id="KW-0808">Transferase</keyword>
<dbReference type="EC" id="2.7.13.3" evidence="2"/>
<dbReference type="Pfam" id="PF12282">
    <property type="entry name" value="GAF_PdtaS"/>
    <property type="match status" value="1"/>
</dbReference>
<reference evidence="9" key="1">
    <citation type="submission" date="2014-05" db="EMBL/GenBank/DDBJ databases">
        <title>Key roles for freshwater Actinobacteria revealed by deep metagenomic sequencing.</title>
        <authorList>
            <person name="Ghai R."/>
            <person name="Mizuno C.M."/>
            <person name="Picazo A."/>
            <person name="Camacho A."/>
            <person name="Rodriguez-Valera F."/>
        </authorList>
    </citation>
    <scope>NUCLEOTIDE SEQUENCE</scope>
</reference>
<name>A0A094PVF7_9ZZZZ</name>
<dbReference type="InterPro" id="IPR022066">
    <property type="entry name" value="PdtaS_GAF"/>
</dbReference>
<dbReference type="InterPro" id="IPR005467">
    <property type="entry name" value="His_kinase_dom"/>
</dbReference>
<evidence type="ECO:0000313" key="9">
    <source>
        <dbReference type="EMBL" id="KGA13689.1"/>
    </source>
</evidence>
<dbReference type="EMBL" id="JNSK01000158">
    <property type="protein sequence ID" value="KGA13689.1"/>
    <property type="molecule type" value="Genomic_DNA"/>
</dbReference>
<sequence>MVCYSGDRDSFGGVEITMFQLEKLLGARTTITIDQANRLRELISDWQLLSDLSFTDLVLWVPIRKDVSMWPTGHIAVAHIRPTTTSTVFINDVIGEEIQWGAKPSIDEALSGDEIIRSIDPEKVGEMQVKTETIPVAFDGKVIAVISSHRNVEHSRSSGKLESNYREVANYLYQMVAEGSFPYKNSASFFEPVPRVGDGLIRLDANSAISFASPNAKSAFSRMGWRGDLEGRNLGEVAEQVVIASPNASEEGVRSRLNGKLLQRVEIDNQGATIDLLVLPLTLGTDKVGAIVLLQNVTELRRRDRELVTKDATIREIHHRVKNNLQTVSALLRLQSRRIEDPAAAAALDEAVRRIASIAVVHETLSNSTQTTVAFDEVLSSLVTHALELSPRMGELTIQRVGEIGSLESRVATPLSLVVTELIHNALEHGLAESGTHLKIELQRYSNEGLVTISDDGVGLPDGFDLLTSSNLGLQIVRTLTENELKGELKLDSTDKGTQAKLRFPL</sequence>
<dbReference type="PANTHER" id="PTHR41523:SF8">
    <property type="entry name" value="ETHYLENE RESPONSE SENSOR PROTEIN"/>
    <property type="match status" value="1"/>
</dbReference>
<evidence type="ECO:0000259" key="8">
    <source>
        <dbReference type="PROSITE" id="PS50109"/>
    </source>
</evidence>
<dbReference type="SUPFAM" id="SSF55874">
    <property type="entry name" value="ATPase domain of HSP90 chaperone/DNA topoisomerase II/histidine kinase"/>
    <property type="match status" value="1"/>
</dbReference>
<evidence type="ECO:0000256" key="7">
    <source>
        <dbReference type="ARBA" id="ARBA00022840"/>
    </source>
</evidence>
<dbReference type="PANTHER" id="PTHR41523">
    <property type="entry name" value="TWO-COMPONENT SYSTEM SENSOR PROTEIN"/>
    <property type="match status" value="1"/>
</dbReference>
<keyword evidence="6" id="KW-0418">Kinase</keyword>
<keyword evidence="7" id="KW-0067">ATP-binding</keyword>
<dbReference type="GO" id="GO:0004673">
    <property type="term" value="F:protein histidine kinase activity"/>
    <property type="evidence" value="ECO:0007669"/>
    <property type="project" value="UniProtKB-EC"/>
</dbReference>
<dbReference type="InterPro" id="IPR038424">
    <property type="entry name" value="H_kinase_PdtaS_GAF_sf"/>
</dbReference>
<comment type="caution">
    <text evidence="9">The sequence shown here is derived from an EMBL/GenBank/DDBJ whole genome shotgun (WGS) entry which is preliminary data.</text>
</comment>
<dbReference type="AlphaFoldDB" id="A0A094PVF7"/>
<organism evidence="9">
    <name type="scientific">freshwater metagenome</name>
    <dbReference type="NCBI Taxonomy" id="449393"/>
    <lineage>
        <taxon>unclassified sequences</taxon>
        <taxon>metagenomes</taxon>
        <taxon>ecological metagenomes</taxon>
    </lineage>
</organism>
<dbReference type="GO" id="GO:0005524">
    <property type="term" value="F:ATP binding"/>
    <property type="evidence" value="ECO:0007669"/>
    <property type="project" value="UniProtKB-KW"/>
</dbReference>
<evidence type="ECO:0000256" key="4">
    <source>
        <dbReference type="ARBA" id="ARBA00022679"/>
    </source>
</evidence>
<dbReference type="SMART" id="SM00387">
    <property type="entry name" value="HATPase_c"/>
    <property type="match status" value="1"/>
</dbReference>
<dbReference type="InterPro" id="IPR036890">
    <property type="entry name" value="HATPase_C_sf"/>
</dbReference>
<evidence type="ECO:0000256" key="2">
    <source>
        <dbReference type="ARBA" id="ARBA00012438"/>
    </source>
</evidence>
<evidence type="ECO:0000256" key="6">
    <source>
        <dbReference type="ARBA" id="ARBA00022777"/>
    </source>
</evidence>
<keyword evidence="3" id="KW-0597">Phosphoprotein</keyword>
<accession>A0A094PVF7</accession>
<comment type="catalytic activity">
    <reaction evidence="1">
        <text>ATP + protein L-histidine = ADP + protein N-phospho-L-histidine.</text>
        <dbReference type="EC" id="2.7.13.3"/>
    </reaction>
</comment>
<dbReference type="InterPro" id="IPR011495">
    <property type="entry name" value="Sig_transdc_His_kin_sub2_dim/P"/>
</dbReference>
<feature type="domain" description="Histidine kinase" evidence="8">
    <location>
        <begin position="316"/>
        <end position="506"/>
    </location>
</feature>
<dbReference type="InterPro" id="IPR003594">
    <property type="entry name" value="HATPase_dom"/>
</dbReference>
<dbReference type="Gene3D" id="3.30.450.20">
    <property type="entry name" value="PAS domain"/>
    <property type="match status" value="1"/>
</dbReference>
<keyword evidence="5" id="KW-0547">Nucleotide-binding</keyword>
<proteinExistence type="predicted"/>
<evidence type="ECO:0000256" key="1">
    <source>
        <dbReference type="ARBA" id="ARBA00000085"/>
    </source>
</evidence>